<evidence type="ECO:0000313" key="4">
    <source>
        <dbReference type="Proteomes" id="UP000015104"/>
    </source>
</evidence>
<keyword evidence="2" id="KW-1133">Transmembrane helix</keyword>
<gene>
    <name evidence="3" type="primary">107360354</name>
</gene>
<sequence length="412" mass="45248">MLCMMDGQRLMDSSISIPSAQKPAIISMNPMDTSSSLTDQLFMTSGILVAWTMLIIFGLFITVISILLVYKARQRKSSSLNPLEGIGTSKSANYNGQESGYSDELTPPNSSSVNIGNFVPITRRIKVSSSYASLTSDSSSEEEFPEGRRKSQISMTHELTVGPKGTVRAFPVQPLSRETSVKGHHQRNSMNHKLPGNSVATVSTVNNSGNEKKPQLTISMSLDSETNLVKVTLVKCEHLKRSIEPKESTFRRVVRARGLSSGYLPLGVLARVYRLSDVRDVFLLSRQSSTLSSTGPGRTSRSTSTESEPGTLPNPGKSPAPLMETPLIKSRKGSFVKFNEESDSIEISVDDFPLRVSLYEMDKNKVKSPLGHSIIDYLTSLNVSTLNQIVLNVRLYETVFEAMKANQEQNKG</sequence>
<accession>T1K4X1</accession>
<dbReference type="OrthoDB" id="6512104at2759"/>
<feature type="compositionally biased region" description="Low complexity" evidence="1">
    <location>
        <begin position="289"/>
        <end position="311"/>
    </location>
</feature>
<feature type="transmembrane region" description="Helical" evidence="2">
    <location>
        <begin position="41"/>
        <end position="70"/>
    </location>
</feature>
<keyword evidence="2" id="KW-0812">Transmembrane</keyword>
<reference evidence="4" key="1">
    <citation type="submission" date="2011-08" db="EMBL/GenBank/DDBJ databases">
        <authorList>
            <person name="Rombauts S."/>
        </authorList>
    </citation>
    <scope>NUCLEOTIDE SEQUENCE</scope>
    <source>
        <strain evidence="4">London</strain>
    </source>
</reference>
<evidence type="ECO:0000313" key="3">
    <source>
        <dbReference type="EnsemblMetazoa" id="tetur05g04210.1"/>
    </source>
</evidence>
<feature type="compositionally biased region" description="Polar residues" evidence="1">
    <location>
        <begin position="88"/>
        <end position="100"/>
    </location>
</feature>
<keyword evidence="4" id="KW-1185">Reference proteome</keyword>
<dbReference type="KEGG" id="tut:107360354"/>
<dbReference type="EMBL" id="CAEY01001581">
    <property type="status" value="NOT_ANNOTATED_CDS"/>
    <property type="molecule type" value="Genomic_DNA"/>
</dbReference>
<protein>
    <submittedName>
        <fullName evidence="3">Uncharacterized protein</fullName>
    </submittedName>
</protein>
<dbReference type="OMA" id="SQISMTH"/>
<evidence type="ECO:0000256" key="2">
    <source>
        <dbReference type="SAM" id="Phobius"/>
    </source>
</evidence>
<dbReference type="AlphaFoldDB" id="T1K4X1"/>
<evidence type="ECO:0000256" key="1">
    <source>
        <dbReference type="SAM" id="MobiDB-lite"/>
    </source>
</evidence>
<reference evidence="3" key="2">
    <citation type="submission" date="2015-06" db="UniProtKB">
        <authorList>
            <consortium name="EnsemblMetazoa"/>
        </authorList>
    </citation>
    <scope>IDENTIFICATION</scope>
</reference>
<feature type="region of interest" description="Disordered" evidence="1">
    <location>
        <begin position="136"/>
        <end position="157"/>
    </location>
</feature>
<dbReference type="Proteomes" id="UP000015104">
    <property type="component" value="Unassembled WGS sequence"/>
</dbReference>
<dbReference type="EnsemblMetazoa" id="tetur05g04210.1">
    <property type="protein sequence ID" value="tetur05g04210.1"/>
    <property type="gene ID" value="tetur05g04210"/>
</dbReference>
<proteinExistence type="predicted"/>
<dbReference type="HOGENOM" id="CLU_667870_0_0_1"/>
<feature type="region of interest" description="Disordered" evidence="1">
    <location>
        <begin position="177"/>
        <end position="198"/>
    </location>
</feature>
<organism evidence="3 4">
    <name type="scientific">Tetranychus urticae</name>
    <name type="common">Two-spotted spider mite</name>
    <dbReference type="NCBI Taxonomy" id="32264"/>
    <lineage>
        <taxon>Eukaryota</taxon>
        <taxon>Metazoa</taxon>
        <taxon>Ecdysozoa</taxon>
        <taxon>Arthropoda</taxon>
        <taxon>Chelicerata</taxon>
        <taxon>Arachnida</taxon>
        <taxon>Acari</taxon>
        <taxon>Acariformes</taxon>
        <taxon>Trombidiformes</taxon>
        <taxon>Prostigmata</taxon>
        <taxon>Eleutherengona</taxon>
        <taxon>Raphignathae</taxon>
        <taxon>Tetranychoidea</taxon>
        <taxon>Tetranychidae</taxon>
        <taxon>Tetranychus</taxon>
    </lineage>
</organism>
<feature type="region of interest" description="Disordered" evidence="1">
    <location>
        <begin position="289"/>
        <end position="324"/>
    </location>
</feature>
<keyword evidence="2" id="KW-0472">Membrane</keyword>
<name>T1K4X1_TETUR</name>
<feature type="region of interest" description="Disordered" evidence="1">
    <location>
        <begin position="80"/>
        <end position="107"/>
    </location>
</feature>